<dbReference type="InterPro" id="IPR050267">
    <property type="entry name" value="Anti-sigma-factor_SerPK"/>
</dbReference>
<keyword evidence="3" id="KW-0067">ATP-binding</keyword>
<proteinExistence type="predicted"/>
<evidence type="ECO:0000259" key="2">
    <source>
        <dbReference type="Pfam" id="PF13581"/>
    </source>
</evidence>
<dbReference type="CDD" id="cd16936">
    <property type="entry name" value="HATPase_RsbW-like"/>
    <property type="match status" value="1"/>
</dbReference>
<keyword evidence="1" id="KW-0723">Serine/threonine-protein kinase</keyword>
<feature type="domain" description="Histidine kinase/HSP90-like ATPase" evidence="2">
    <location>
        <begin position="11"/>
        <end position="136"/>
    </location>
</feature>
<keyword evidence="3" id="KW-0547">Nucleotide-binding</keyword>
<accession>A0ABW2P9T6</accession>
<dbReference type="PANTHER" id="PTHR35526">
    <property type="entry name" value="ANTI-SIGMA-F FACTOR RSBW-RELATED"/>
    <property type="match status" value="1"/>
</dbReference>
<evidence type="ECO:0000313" key="4">
    <source>
        <dbReference type="Proteomes" id="UP001596496"/>
    </source>
</evidence>
<organism evidence="3 4">
    <name type="scientific">Sphaerisporangium rhizosphaerae</name>
    <dbReference type="NCBI Taxonomy" id="2269375"/>
    <lineage>
        <taxon>Bacteria</taxon>
        <taxon>Bacillati</taxon>
        <taxon>Actinomycetota</taxon>
        <taxon>Actinomycetes</taxon>
        <taxon>Streptosporangiales</taxon>
        <taxon>Streptosporangiaceae</taxon>
        <taxon>Sphaerisporangium</taxon>
    </lineage>
</organism>
<sequence length="180" mass="19350">MAPDTLKELYLPSTPESASQARSAVRDWLGTEHPAYEPVRLAVSELVTNAVRHAAGPNNDRSYDQDGQDGHAPCLLLRLLADGDLLRVEVTDGGPSTTRPRVRVEQALLLAERTQVEPSFLLGEGGRGLAIVDMLSAGNWGFRSNPDGPGCTVWCEITTEALSPDTSCYEISTPAHDDAP</sequence>
<dbReference type="RefSeq" id="WP_380828896.1">
    <property type="nucleotide sequence ID" value="NZ_JBHTCG010000015.1"/>
</dbReference>
<keyword evidence="1" id="KW-0418">Kinase</keyword>
<dbReference type="Pfam" id="PF13581">
    <property type="entry name" value="HATPase_c_2"/>
    <property type="match status" value="1"/>
</dbReference>
<gene>
    <name evidence="3" type="ORF">ACFQSB_22655</name>
</gene>
<dbReference type="PANTHER" id="PTHR35526:SF3">
    <property type="entry name" value="ANTI-SIGMA-F FACTOR RSBW"/>
    <property type="match status" value="1"/>
</dbReference>
<keyword evidence="4" id="KW-1185">Reference proteome</keyword>
<evidence type="ECO:0000313" key="3">
    <source>
        <dbReference type="EMBL" id="MFC7385030.1"/>
    </source>
</evidence>
<dbReference type="InterPro" id="IPR003594">
    <property type="entry name" value="HATPase_dom"/>
</dbReference>
<dbReference type="Gene3D" id="3.30.565.10">
    <property type="entry name" value="Histidine kinase-like ATPase, C-terminal domain"/>
    <property type="match status" value="1"/>
</dbReference>
<protein>
    <submittedName>
        <fullName evidence="3">ATP-binding protein</fullName>
    </submittedName>
</protein>
<dbReference type="EMBL" id="JBHTCG010000015">
    <property type="protein sequence ID" value="MFC7385030.1"/>
    <property type="molecule type" value="Genomic_DNA"/>
</dbReference>
<comment type="caution">
    <text evidence="3">The sequence shown here is derived from an EMBL/GenBank/DDBJ whole genome shotgun (WGS) entry which is preliminary data.</text>
</comment>
<keyword evidence="1" id="KW-0808">Transferase</keyword>
<name>A0ABW2P9T6_9ACTN</name>
<dbReference type="InterPro" id="IPR036890">
    <property type="entry name" value="HATPase_C_sf"/>
</dbReference>
<dbReference type="SUPFAM" id="SSF55874">
    <property type="entry name" value="ATPase domain of HSP90 chaperone/DNA topoisomerase II/histidine kinase"/>
    <property type="match status" value="1"/>
</dbReference>
<evidence type="ECO:0000256" key="1">
    <source>
        <dbReference type="ARBA" id="ARBA00022527"/>
    </source>
</evidence>
<dbReference type="GO" id="GO:0005524">
    <property type="term" value="F:ATP binding"/>
    <property type="evidence" value="ECO:0007669"/>
    <property type="project" value="UniProtKB-KW"/>
</dbReference>
<dbReference type="Proteomes" id="UP001596496">
    <property type="component" value="Unassembled WGS sequence"/>
</dbReference>
<reference evidence="4" key="1">
    <citation type="journal article" date="2019" name="Int. J. Syst. Evol. Microbiol.">
        <title>The Global Catalogue of Microorganisms (GCM) 10K type strain sequencing project: providing services to taxonomists for standard genome sequencing and annotation.</title>
        <authorList>
            <consortium name="The Broad Institute Genomics Platform"/>
            <consortium name="The Broad Institute Genome Sequencing Center for Infectious Disease"/>
            <person name="Wu L."/>
            <person name="Ma J."/>
        </authorList>
    </citation>
    <scope>NUCLEOTIDE SEQUENCE [LARGE SCALE GENOMIC DNA]</scope>
    <source>
        <strain evidence="4">CECT 7649</strain>
    </source>
</reference>